<evidence type="ECO:0000256" key="2">
    <source>
        <dbReference type="ARBA" id="ARBA00022490"/>
    </source>
</evidence>
<keyword evidence="5 7" id="KW-0175">Coiled coil</keyword>
<dbReference type="SMART" id="SM01391">
    <property type="entry name" value="Filament"/>
    <property type="match status" value="1"/>
</dbReference>
<name>A0A452FLP5_CAPHI</name>
<dbReference type="FunFam" id="1.20.5.1160:FF:000002">
    <property type="entry name" value="Type I keratin 10"/>
    <property type="match status" value="1"/>
</dbReference>
<protein>
    <recommendedName>
        <fullName evidence="8">IF rod domain-containing protein</fullName>
    </recommendedName>
</protein>
<dbReference type="PROSITE" id="PS00226">
    <property type="entry name" value="IF_ROD_1"/>
    <property type="match status" value="1"/>
</dbReference>
<accession>A0A452FLP5</accession>
<evidence type="ECO:0000256" key="4">
    <source>
        <dbReference type="ARBA" id="ARBA00022754"/>
    </source>
</evidence>
<dbReference type="FunFam" id="1.20.5.500:FF:000001">
    <property type="entry name" value="Type II keratin 23"/>
    <property type="match status" value="1"/>
</dbReference>
<dbReference type="Bgee" id="ENSCHIG00000021923">
    <property type="expression patterns" value="Expressed in skin of neck and 10 other cell types or tissues"/>
</dbReference>
<dbReference type="EMBL" id="LWLT01000022">
    <property type="status" value="NOT_ANNOTATED_CDS"/>
    <property type="molecule type" value="Genomic_DNA"/>
</dbReference>
<dbReference type="PANTHER" id="PTHR23239:SF97">
    <property type="entry name" value="KERATIN, TYPE I CUTICULAR HA1"/>
    <property type="match status" value="1"/>
</dbReference>
<dbReference type="PRINTS" id="PR01248">
    <property type="entry name" value="TYPE1KERATIN"/>
</dbReference>
<reference evidence="9 10" key="1">
    <citation type="submission" date="2016-04" db="EMBL/GenBank/DDBJ databases">
        <title>Polished mammalian reference genomes with single-molecule sequencing and chromosome conformation capture applied to the Capra hircus genome.</title>
        <authorList>
            <person name="Bickhart D.M."/>
            <person name="Koren S."/>
            <person name="Rosen B."/>
            <person name="Hastie A."/>
            <person name="Liachko I."/>
            <person name="Sullivan S.T."/>
            <person name="Burton J."/>
            <person name="Sayre B.L."/>
            <person name="Huson H.J."/>
            <person name="Lee J."/>
            <person name="Lam E."/>
            <person name="Kelley C.M."/>
            <person name="Hutchison J.L."/>
            <person name="Zhou Y."/>
            <person name="Sun J."/>
            <person name="Crisa A."/>
            <person name="Schwartz J.C."/>
            <person name="Hammond J.A."/>
            <person name="Schroeder S.G."/>
            <person name="Liu G.E."/>
            <person name="Dunham M."/>
            <person name="Shendure J."/>
            <person name="Sonstegard T.S."/>
            <person name="Phillippy A.M."/>
            <person name="Van Tassell C.P."/>
            <person name="Smith T.P."/>
        </authorList>
    </citation>
    <scope>NUCLEOTIDE SEQUENCE [LARGE SCALE GENOMIC DNA]</scope>
</reference>
<comment type="similarity">
    <text evidence="6">Belongs to the intermediate filament family.</text>
</comment>
<comment type="subcellular location">
    <subcellularLocation>
        <location evidence="1">Cytoplasm</location>
    </subcellularLocation>
</comment>
<evidence type="ECO:0000256" key="6">
    <source>
        <dbReference type="RuleBase" id="RU000685"/>
    </source>
</evidence>
<evidence type="ECO:0000256" key="1">
    <source>
        <dbReference type="ARBA" id="ARBA00004496"/>
    </source>
</evidence>
<dbReference type="GO" id="GO:0045109">
    <property type="term" value="P:intermediate filament organization"/>
    <property type="evidence" value="ECO:0007669"/>
    <property type="project" value="TreeGrafter"/>
</dbReference>
<dbReference type="Gene3D" id="1.20.5.170">
    <property type="match status" value="1"/>
</dbReference>
<proteinExistence type="inferred from homology"/>
<dbReference type="GO" id="GO:0030855">
    <property type="term" value="P:epithelial cell differentiation"/>
    <property type="evidence" value="ECO:0007669"/>
    <property type="project" value="TreeGrafter"/>
</dbReference>
<feature type="domain" description="IF rod" evidence="8">
    <location>
        <begin position="56"/>
        <end position="361"/>
    </location>
</feature>
<dbReference type="AlphaFoldDB" id="A0A452FLP5"/>
<feature type="coiled-coil region" evidence="7">
    <location>
        <begin position="166"/>
        <end position="204"/>
    </location>
</feature>
<dbReference type="Gene3D" id="1.20.5.1160">
    <property type="entry name" value="Vasodilator-stimulated phosphoprotein"/>
    <property type="match status" value="1"/>
</dbReference>
<dbReference type="GO" id="GO:0005737">
    <property type="term" value="C:cytoplasm"/>
    <property type="evidence" value="ECO:0007669"/>
    <property type="project" value="UniProtKB-SubCell"/>
</dbReference>
<reference evidence="9" key="3">
    <citation type="submission" date="2025-09" db="UniProtKB">
        <authorList>
            <consortium name="Ensembl"/>
        </authorList>
    </citation>
    <scope>IDENTIFICATION</scope>
</reference>
<dbReference type="GO" id="GO:0005882">
    <property type="term" value="C:intermediate filament"/>
    <property type="evidence" value="ECO:0007669"/>
    <property type="project" value="UniProtKB-KW"/>
</dbReference>
<feature type="coiled-coil region" evidence="7">
    <location>
        <begin position="60"/>
        <end position="130"/>
    </location>
</feature>
<dbReference type="InterPro" id="IPR002957">
    <property type="entry name" value="Keratin_I"/>
</dbReference>
<keyword evidence="10" id="KW-1185">Reference proteome</keyword>
<dbReference type="PROSITE" id="PS51842">
    <property type="entry name" value="IF_ROD_2"/>
    <property type="match status" value="1"/>
</dbReference>
<dbReference type="GO" id="GO:0005198">
    <property type="term" value="F:structural molecule activity"/>
    <property type="evidence" value="ECO:0007669"/>
    <property type="project" value="InterPro"/>
</dbReference>
<dbReference type="SUPFAM" id="SSF64593">
    <property type="entry name" value="Intermediate filament protein, coiled coil region"/>
    <property type="match status" value="2"/>
</dbReference>
<dbReference type="PANTHER" id="PTHR23239">
    <property type="entry name" value="INTERMEDIATE FILAMENT"/>
    <property type="match status" value="1"/>
</dbReference>
<keyword evidence="3" id="KW-0416">Keratin</keyword>
<dbReference type="Gene3D" id="1.20.5.500">
    <property type="entry name" value="Single helix bin"/>
    <property type="match status" value="1"/>
</dbReference>
<organism evidence="9 10">
    <name type="scientific">Capra hircus</name>
    <name type="common">Goat</name>
    <dbReference type="NCBI Taxonomy" id="9925"/>
    <lineage>
        <taxon>Eukaryota</taxon>
        <taxon>Metazoa</taxon>
        <taxon>Chordata</taxon>
        <taxon>Craniata</taxon>
        <taxon>Vertebrata</taxon>
        <taxon>Euteleostomi</taxon>
        <taxon>Mammalia</taxon>
        <taxon>Eutheria</taxon>
        <taxon>Laurasiatheria</taxon>
        <taxon>Artiodactyla</taxon>
        <taxon>Ruminantia</taxon>
        <taxon>Pecora</taxon>
        <taxon>Bovidae</taxon>
        <taxon>Caprinae</taxon>
        <taxon>Capra</taxon>
    </lineage>
</organism>
<dbReference type="GeneTree" id="ENSGT00940000153980"/>
<evidence type="ECO:0000313" key="9">
    <source>
        <dbReference type="Ensembl" id="ENSCHIP00000025067.1"/>
    </source>
</evidence>
<evidence type="ECO:0000259" key="8">
    <source>
        <dbReference type="PROSITE" id="PS51842"/>
    </source>
</evidence>
<feature type="coiled-coil region" evidence="7">
    <location>
        <begin position="265"/>
        <end position="346"/>
    </location>
</feature>
<dbReference type="InterPro" id="IPR018039">
    <property type="entry name" value="IF_conserved"/>
</dbReference>
<dbReference type="InterPro" id="IPR039008">
    <property type="entry name" value="IF_rod_dom"/>
</dbReference>
<dbReference type="Proteomes" id="UP000291000">
    <property type="component" value="Chromosome 19"/>
</dbReference>
<evidence type="ECO:0000313" key="10">
    <source>
        <dbReference type="Proteomes" id="UP000291000"/>
    </source>
</evidence>
<gene>
    <name evidence="9" type="primary">LOC100861381</name>
</gene>
<evidence type="ECO:0000256" key="3">
    <source>
        <dbReference type="ARBA" id="ARBA00022744"/>
    </source>
</evidence>
<keyword evidence="2" id="KW-0963">Cytoplasm</keyword>
<dbReference type="Ensembl" id="ENSCHIT00000032928.1">
    <property type="protein sequence ID" value="ENSCHIP00000025067.1"/>
    <property type="gene ID" value="ENSCHIG00000021923.1"/>
</dbReference>
<dbReference type="FunFam" id="1.20.5.170:FF:000002">
    <property type="entry name" value="Type I keratin KA11"/>
    <property type="match status" value="1"/>
</dbReference>
<evidence type="ECO:0000256" key="7">
    <source>
        <dbReference type="SAM" id="Coils"/>
    </source>
</evidence>
<sequence length="407" mass="46056">MSFNFCLPNLSFRSSCSSRPCVPPSCCGTTLPGACNIPANVGSCNWFCEGSFNGNEKETMQFLNDRLASYLEKVRQLERENAELESRILERSQQQEPLVCPNYQSYFRTIEELQQKILCAKSENARLVVQIDNAKLAADDFRTKYETELGLRQLVESDINGLRRILDELTLCKSDLEAQVESLKEELICLKSNHEEEVNTLRSQLGDRLNVEVDAAPTVDLNRVLNETRAQYEALVETNRRDVEEWYIRQTEELNKQVVSSSEQLQSCQTEIIELRRTVNALEVELGNSLENTLTETEARYSCQLNQVQSLISNVESQLAEIRGDLERQNQEYQVLLDVRARLECEINTYRGLLDSEDCKLPCNPCATTNAYGKTITPCISSPCAPAAPCTPCVPRSRCGPCSSYVR</sequence>
<dbReference type="Pfam" id="PF00038">
    <property type="entry name" value="Filament"/>
    <property type="match status" value="1"/>
</dbReference>
<keyword evidence="4 6" id="KW-0403">Intermediate filament</keyword>
<evidence type="ECO:0000256" key="5">
    <source>
        <dbReference type="ARBA" id="ARBA00023054"/>
    </source>
</evidence>
<reference evidence="9" key="2">
    <citation type="submission" date="2025-08" db="UniProtKB">
        <authorList>
            <consortium name="Ensembl"/>
        </authorList>
    </citation>
    <scope>IDENTIFICATION</scope>
</reference>